<organism evidence="1">
    <name type="scientific">freshwater metagenome</name>
    <dbReference type="NCBI Taxonomy" id="449393"/>
    <lineage>
        <taxon>unclassified sequences</taxon>
        <taxon>metagenomes</taxon>
        <taxon>ecological metagenomes</taxon>
    </lineage>
</organism>
<accession>A0A6J6YUN4</accession>
<dbReference type="EMBL" id="CAFAAP010000213">
    <property type="protein sequence ID" value="CAB4813141.1"/>
    <property type="molecule type" value="Genomic_DNA"/>
</dbReference>
<dbReference type="AlphaFoldDB" id="A0A6J6YUN4"/>
<sequence length="82" mass="8934">MRFDFAASSPRTTPSVSMIPLRYISPMTSIIPEPQMPVIAVSPSDSAKPGSSLHKDEPMTFKRGSRVSRLMRTCSIAPAVAR</sequence>
<protein>
    <submittedName>
        <fullName evidence="1">Unannotated protein</fullName>
    </submittedName>
</protein>
<gene>
    <name evidence="1" type="ORF">UFOPK3026_01250</name>
</gene>
<name>A0A6J6YUN4_9ZZZZ</name>
<proteinExistence type="predicted"/>
<reference evidence="1" key="1">
    <citation type="submission" date="2020-05" db="EMBL/GenBank/DDBJ databases">
        <authorList>
            <person name="Chiriac C."/>
            <person name="Salcher M."/>
            <person name="Ghai R."/>
            <person name="Kavagutti S V."/>
        </authorList>
    </citation>
    <scope>NUCLEOTIDE SEQUENCE</scope>
</reference>
<evidence type="ECO:0000313" key="1">
    <source>
        <dbReference type="EMBL" id="CAB4813141.1"/>
    </source>
</evidence>